<dbReference type="InterPro" id="IPR003018">
    <property type="entry name" value="GAF"/>
</dbReference>
<name>A0ABX0F0Y9_9BACL</name>
<evidence type="ECO:0000313" key="2">
    <source>
        <dbReference type="EMBL" id="NGZ74647.1"/>
    </source>
</evidence>
<feature type="domain" description="GAF" evidence="1">
    <location>
        <begin position="11"/>
        <end position="131"/>
    </location>
</feature>
<dbReference type="RefSeq" id="WP_166272898.1">
    <property type="nucleotide sequence ID" value="NZ_JAAFGS010000001.1"/>
</dbReference>
<dbReference type="SUPFAM" id="SSF55781">
    <property type="entry name" value="GAF domain-like"/>
    <property type="match status" value="1"/>
</dbReference>
<dbReference type="Proteomes" id="UP000800303">
    <property type="component" value="Unassembled WGS sequence"/>
</dbReference>
<proteinExistence type="predicted"/>
<protein>
    <submittedName>
        <fullName evidence="2">GAF domain-containing protein</fullName>
    </submittedName>
</protein>
<evidence type="ECO:0000259" key="1">
    <source>
        <dbReference type="Pfam" id="PF13185"/>
    </source>
</evidence>
<reference evidence="2 3" key="1">
    <citation type="submission" date="2020-01" db="EMBL/GenBank/DDBJ databases">
        <title>Polyphasic characterisation and genomic insights into a novel alkali tolerant bacterium VR-M41.</title>
        <authorList>
            <person name="Vemuluri V.R."/>
        </authorList>
    </citation>
    <scope>NUCLEOTIDE SEQUENCE [LARGE SCALE GENOMIC DNA]</scope>
    <source>
        <strain evidence="2 3">VR-M41</strain>
    </source>
</reference>
<dbReference type="Gene3D" id="3.30.450.40">
    <property type="match status" value="1"/>
</dbReference>
<evidence type="ECO:0000313" key="3">
    <source>
        <dbReference type="Proteomes" id="UP000800303"/>
    </source>
</evidence>
<dbReference type="EMBL" id="JAAFGS010000001">
    <property type="protein sequence ID" value="NGZ74647.1"/>
    <property type="molecule type" value="Genomic_DNA"/>
</dbReference>
<sequence>MGTHADYQRELDAIRHSRGYDFLALALVEPAEEQYVIRWKHAAGNRNERFRRIVLKSGKGIAGIVFKTGKSVFIPSVREYVGADSLFNYPIVQSEKLESLGAVPLWNEARVVGVLLGGFREENRMTPELMRDLERSARAGIGDLDGREVASS</sequence>
<gene>
    <name evidence="2" type="ORF">GYN08_04895</name>
</gene>
<dbReference type="InterPro" id="IPR029016">
    <property type="entry name" value="GAF-like_dom_sf"/>
</dbReference>
<comment type="caution">
    <text evidence="2">The sequence shown here is derived from an EMBL/GenBank/DDBJ whole genome shotgun (WGS) entry which is preliminary data.</text>
</comment>
<keyword evidence="3" id="KW-1185">Reference proteome</keyword>
<organism evidence="2 3">
    <name type="scientific">Saccharibacillus alkalitolerans</name>
    <dbReference type="NCBI Taxonomy" id="2705290"/>
    <lineage>
        <taxon>Bacteria</taxon>
        <taxon>Bacillati</taxon>
        <taxon>Bacillota</taxon>
        <taxon>Bacilli</taxon>
        <taxon>Bacillales</taxon>
        <taxon>Paenibacillaceae</taxon>
        <taxon>Saccharibacillus</taxon>
    </lineage>
</organism>
<dbReference type="Pfam" id="PF13185">
    <property type="entry name" value="GAF_2"/>
    <property type="match status" value="1"/>
</dbReference>
<accession>A0ABX0F0Y9</accession>